<organism evidence="2">
    <name type="scientific">Lygus hesperus</name>
    <name type="common">Western plant bug</name>
    <dbReference type="NCBI Taxonomy" id="30085"/>
    <lineage>
        <taxon>Eukaryota</taxon>
        <taxon>Metazoa</taxon>
        <taxon>Ecdysozoa</taxon>
        <taxon>Arthropoda</taxon>
        <taxon>Hexapoda</taxon>
        <taxon>Insecta</taxon>
        <taxon>Pterygota</taxon>
        <taxon>Neoptera</taxon>
        <taxon>Paraneoptera</taxon>
        <taxon>Hemiptera</taxon>
        <taxon>Heteroptera</taxon>
        <taxon>Panheteroptera</taxon>
        <taxon>Cimicomorpha</taxon>
        <taxon>Miridae</taxon>
        <taxon>Mirini</taxon>
        <taxon>Lygus</taxon>
    </lineage>
</organism>
<evidence type="ECO:0000313" key="2">
    <source>
        <dbReference type="EMBL" id="JAQ11845.1"/>
    </source>
</evidence>
<feature type="transmembrane region" description="Helical" evidence="1">
    <location>
        <begin position="117"/>
        <end position="135"/>
    </location>
</feature>
<accession>A0A146LXY4</accession>
<keyword evidence="1" id="KW-1133">Transmembrane helix</keyword>
<gene>
    <name evidence="2" type="ORF">g.58044</name>
</gene>
<keyword evidence="1" id="KW-0812">Transmembrane</keyword>
<reference evidence="2" key="1">
    <citation type="journal article" date="2016" name="Gigascience">
        <title>De novo construction of an expanded transcriptome assembly for the western tarnished plant bug, Lygus hesperus.</title>
        <authorList>
            <person name="Tassone E.E."/>
            <person name="Geib S.M."/>
            <person name="Hall B."/>
            <person name="Fabrick J.A."/>
            <person name="Brent C.S."/>
            <person name="Hull J.J."/>
        </authorList>
    </citation>
    <scope>NUCLEOTIDE SEQUENCE</scope>
</reference>
<dbReference type="AlphaFoldDB" id="A0A146LXY4"/>
<keyword evidence="1" id="KW-0472">Membrane</keyword>
<dbReference type="EMBL" id="GDHC01006784">
    <property type="protein sequence ID" value="JAQ11845.1"/>
    <property type="molecule type" value="Transcribed_RNA"/>
</dbReference>
<protein>
    <submittedName>
        <fullName evidence="2">Uncharacterized protein</fullName>
    </submittedName>
</protein>
<sequence length="154" mass="16837">MRMCHGSEKKMFEGFISRWIIPRLWMWSYPATICENSDTTSTSCTMRPGILYQSCNVPYWQYCICMYYTSTRSSVDTFTTGFVSPSPVLVVLVAGVPCMCVDSGSGEKITRVLSSHVPLSCVLYAVLLPLVLVLLSPSLSCAVSTAVGAPALVL</sequence>
<evidence type="ECO:0000256" key="1">
    <source>
        <dbReference type="SAM" id="Phobius"/>
    </source>
</evidence>
<proteinExistence type="predicted"/>
<name>A0A146LXY4_LYGHE</name>